<comment type="caution">
    <text evidence="1">The sequence shown here is derived from an EMBL/GenBank/DDBJ whole genome shotgun (WGS) entry which is preliminary data.</text>
</comment>
<evidence type="ECO:0000313" key="2">
    <source>
        <dbReference type="Proteomes" id="UP001283341"/>
    </source>
</evidence>
<dbReference type="Proteomes" id="UP001283341">
    <property type="component" value="Unassembled WGS sequence"/>
</dbReference>
<reference evidence="1" key="1">
    <citation type="journal article" date="2023" name="Mol. Phylogenet. Evol.">
        <title>Genome-scale phylogeny and comparative genomics of the fungal order Sordariales.</title>
        <authorList>
            <person name="Hensen N."/>
            <person name="Bonometti L."/>
            <person name="Westerberg I."/>
            <person name="Brannstrom I.O."/>
            <person name="Guillou S."/>
            <person name="Cros-Aarteil S."/>
            <person name="Calhoun S."/>
            <person name="Haridas S."/>
            <person name="Kuo A."/>
            <person name="Mondo S."/>
            <person name="Pangilinan J."/>
            <person name="Riley R."/>
            <person name="LaButti K."/>
            <person name="Andreopoulos B."/>
            <person name="Lipzen A."/>
            <person name="Chen C."/>
            <person name="Yan M."/>
            <person name="Daum C."/>
            <person name="Ng V."/>
            <person name="Clum A."/>
            <person name="Steindorff A."/>
            <person name="Ohm R.A."/>
            <person name="Martin F."/>
            <person name="Silar P."/>
            <person name="Natvig D.O."/>
            <person name="Lalanne C."/>
            <person name="Gautier V."/>
            <person name="Ament-Velasquez S.L."/>
            <person name="Kruys A."/>
            <person name="Hutchinson M.I."/>
            <person name="Powell A.J."/>
            <person name="Barry K."/>
            <person name="Miller A.N."/>
            <person name="Grigoriev I.V."/>
            <person name="Debuchy R."/>
            <person name="Gladieux P."/>
            <person name="Hiltunen Thoren M."/>
            <person name="Johannesson H."/>
        </authorList>
    </citation>
    <scope>NUCLEOTIDE SEQUENCE</scope>
    <source>
        <strain evidence="1">CBS 118394</strain>
    </source>
</reference>
<proteinExistence type="predicted"/>
<protein>
    <submittedName>
        <fullName evidence="1">Uncharacterized protein</fullName>
    </submittedName>
</protein>
<reference evidence="1" key="2">
    <citation type="submission" date="2023-06" db="EMBL/GenBank/DDBJ databases">
        <authorList>
            <consortium name="Lawrence Berkeley National Laboratory"/>
            <person name="Haridas S."/>
            <person name="Hensen N."/>
            <person name="Bonometti L."/>
            <person name="Westerberg I."/>
            <person name="Brannstrom I.O."/>
            <person name="Guillou S."/>
            <person name="Cros-Aarteil S."/>
            <person name="Calhoun S."/>
            <person name="Kuo A."/>
            <person name="Mondo S."/>
            <person name="Pangilinan J."/>
            <person name="Riley R."/>
            <person name="Labutti K."/>
            <person name="Andreopoulos B."/>
            <person name="Lipzen A."/>
            <person name="Chen C."/>
            <person name="Yanf M."/>
            <person name="Daum C."/>
            <person name="Ng V."/>
            <person name="Clum A."/>
            <person name="Steindorff A."/>
            <person name="Ohm R."/>
            <person name="Martin F."/>
            <person name="Silar P."/>
            <person name="Natvig D."/>
            <person name="Lalanne C."/>
            <person name="Gautier V."/>
            <person name="Ament-Velasquez S.L."/>
            <person name="Kruys A."/>
            <person name="Hutchinson M.I."/>
            <person name="Powell A.J."/>
            <person name="Barry K."/>
            <person name="Miller A.N."/>
            <person name="Grigoriev I.V."/>
            <person name="Debuchy R."/>
            <person name="Gladieux P."/>
            <person name="Thoren M.H."/>
            <person name="Johannesson H."/>
        </authorList>
    </citation>
    <scope>NUCLEOTIDE SEQUENCE</scope>
    <source>
        <strain evidence="1">CBS 118394</strain>
    </source>
</reference>
<organism evidence="1 2">
    <name type="scientific">Apodospora peruviana</name>
    <dbReference type="NCBI Taxonomy" id="516989"/>
    <lineage>
        <taxon>Eukaryota</taxon>
        <taxon>Fungi</taxon>
        <taxon>Dikarya</taxon>
        <taxon>Ascomycota</taxon>
        <taxon>Pezizomycotina</taxon>
        <taxon>Sordariomycetes</taxon>
        <taxon>Sordariomycetidae</taxon>
        <taxon>Sordariales</taxon>
        <taxon>Lasiosphaeriaceae</taxon>
        <taxon>Apodospora</taxon>
    </lineage>
</organism>
<dbReference type="AlphaFoldDB" id="A0AAE0I241"/>
<dbReference type="EMBL" id="JAUEDM010000005">
    <property type="protein sequence ID" value="KAK3316859.1"/>
    <property type="molecule type" value="Genomic_DNA"/>
</dbReference>
<keyword evidence="2" id="KW-1185">Reference proteome</keyword>
<gene>
    <name evidence="1" type="ORF">B0H66DRAFT_562306</name>
</gene>
<accession>A0AAE0I241</accession>
<evidence type="ECO:0000313" key="1">
    <source>
        <dbReference type="EMBL" id="KAK3316859.1"/>
    </source>
</evidence>
<sequence length="76" mass="8289">MNLGWWRAACWLTFSSTSSPSSRYIYIRPSNVATRSVSKCNCRLPLFRSSREFCKGSVKTVTASHRAAAAAGTGQG</sequence>
<name>A0AAE0I241_9PEZI</name>